<gene>
    <name evidence="1" type="ordered locus">RGE_33670</name>
</gene>
<name>I0HUL9_RUBGI</name>
<dbReference type="STRING" id="983917.RGE_33670"/>
<proteinExistence type="predicted"/>
<reference evidence="1 2" key="1">
    <citation type="journal article" date="2012" name="J. Bacteriol.">
        <title>Complete genome sequence of phototrophic betaproteobacterium Rubrivivax gelatinosus IL144.</title>
        <authorList>
            <person name="Nagashima S."/>
            <person name="Kamimura A."/>
            <person name="Shimizu T."/>
            <person name="Nakamura-isaki S."/>
            <person name="Aono E."/>
            <person name="Sakamoto K."/>
            <person name="Ichikawa N."/>
            <person name="Nakazawa H."/>
            <person name="Sekine M."/>
            <person name="Yamazaki S."/>
            <person name="Fujita N."/>
            <person name="Shimada K."/>
            <person name="Hanada S."/>
            <person name="Nagashima K.V.P."/>
        </authorList>
    </citation>
    <scope>NUCLEOTIDE SEQUENCE [LARGE SCALE GENOMIC DNA]</scope>
    <source>
        <strain evidence="2">NBRC 100245 / IL144</strain>
    </source>
</reference>
<evidence type="ECO:0000313" key="1">
    <source>
        <dbReference type="EMBL" id="BAL96706.1"/>
    </source>
</evidence>
<dbReference type="KEGG" id="rge:RGE_33670"/>
<accession>I0HUL9</accession>
<dbReference type="AlphaFoldDB" id="I0HUL9"/>
<organism evidence="1 2">
    <name type="scientific">Rubrivivax gelatinosus (strain NBRC 100245 / IL144)</name>
    <dbReference type="NCBI Taxonomy" id="983917"/>
    <lineage>
        <taxon>Bacteria</taxon>
        <taxon>Pseudomonadati</taxon>
        <taxon>Pseudomonadota</taxon>
        <taxon>Betaproteobacteria</taxon>
        <taxon>Burkholderiales</taxon>
        <taxon>Sphaerotilaceae</taxon>
        <taxon>Rubrivivax</taxon>
    </lineage>
</organism>
<sequence length="48" mass="5194">MNRGSIHSFLSAISGRTGCRGTLPRLPTVRGFCAHAAAWPLMKEFPHG</sequence>
<protein>
    <submittedName>
        <fullName evidence="1">Hypothetical soluble protein</fullName>
    </submittedName>
</protein>
<evidence type="ECO:0000313" key="2">
    <source>
        <dbReference type="Proteomes" id="UP000007883"/>
    </source>
</evidence>
<dbReference type="HOGENOM" id="CLU_3157405_0_0_4"/>
<dbReference type="EMBL" id="AP012320">
    <property type="protein sequence ID" value="BAL96706.1"/>
    <property type="molecule type" value="Genomic_DNA"/>
</dbReference>
<dbReference type="Proteomes" id="UP000007883">
    <property type="component" value="Chromosome"/>
</dbReference>
<keyword evidence="2" id="KW-1185">Reference proteome</keyword>